<dbReference type="Gene3D" id="3.40.630.30">
    <property type="match status" value="1"/>
</dbReference>
<name>A0AA44ZR78_PSEA5</name>
<dbReference type="InterPro" id="IPR016181">
    <property type="entry name" value="Acyl_CoA_acyltransferase"/>
</dbReference>
<dbReference type="InterPro" id="IPR056934">
    <property type="entry name" value="SH3_Rv0428c"/>
</dbReference>
<evidence type="ECO:0000313" key="5">
    <source>
        <dbReference type="Proteomes" id="UP000232453"/>
    </source>
</evidence>
<evidence type="ECO:0000256" key="2">
    <source>
        <dbReference type="ARBA" id="ARBA00023315"/>
    </source>
</evidence>
<feature type="domain" description="N-acetyltransferase" evidence="3">
    <location>
        <begin position="246"/>
        <end position="332"/>
    </location>
</feature>
<dbReference type="PROSITE" id="PS51186">
    <property type="entry name" value="GNAT"/>
    <property type="match status" value="1"/>
</dbReference>
<comment type="caution">
    <text evidence="4">The sequence shown here is derived from an EMBL/GenBank/DDBJ whole genome shotgun (WGS) entry which is preliminary data.</text>
</comment>
<dbReference type="Pfam" id="PF24551">
    <property type="entry name" value="SH3_Rv0428c"/>
    <property type="match status" value="1"/>
</dbReference>
<evidence type="ECO:0000259" key="3">
    <source>
        <dbReference type="PROSITE" id="PS51186"/>
    </source>
</evidence>
<protein>
    <submittedName>
        <fullName evidence="4">Acetyltransferase (GNAT) family protein</fullName>
    </submittedName>
</protein>
<keyword evidence="1" id="KW-0808">Transferase</keyword>
<dbReference type="InterPro" id="IPR000182">
    <property type="entry name" value="GNAT_dom"/>
</dbReference>
<reference evidence="4 5" key="1">
    <citation type="submission" date="2017-11" db="EMBL/GenBank/DDBJ databases">
        <title>Sequencing the genomes of 1000 actinobacteria strains.</title>
        <authorList>
            <person name="Klenk H.-P."/>
        </authorList>
    </citation>
    <scope>NUCLEOTIDE SEQUENCE [LARGE SCALE GENOMIC DNA]</scope>
    <source>
        <strain evidence="4 5">DSM 44104</strain>
    </source>
</reference>
<proteinExistence type="predicted"/>
<evidence type="ECO:0000256" key="1">
    <source>
        <dbReference type="ARBA" id="ARBA00022679"/>
    </source>
</evidence>
<organism evidence="4 5">
    <name type="scientific">Pseudonocardia alni</name>
    <name type="common">Amycolata alni</name>
    <dbReference type="NCBI Taxonomy" id="33907"/>
    <lineage>
        <taxon>Bacteria</taxon>
        <taxon>Bacillati</taxon>
        <taxon>Actinomycetota</taxon>
        <taxon>Actinomycetes</taxon>
        <taxon>Pseudonocardiales</taxon>
        <taxon>Pseudonocardiaceae</taxon>
        <taxon>Pseudonocardia</taxon>
    </lineage>
</organism>
<dbReference type="PANTHER" id="PTHR43877:SF2">
    <property type="entry name" value="AMINOALKYLPHOSPHONATE N-ACETYLTRANSFERASE-RELATED"/>
    <property type="match status" value="1"/>
</dbReference>
<gene>
    <name evidence="4" type="ORF">ATL51_4277</name>
</gene>
<keyword evidence="2" id="KW-0012">Acyltransferase</keyword>
<accession>A0AA44ZR78</accession>
<dbReference type="InterPro" id="IPR050832">
    <property type="entry name" value="Bact_Acetyltransf"/>
</dbReference>
<evidence type="ECO:0000313" key="4">
    <source>
        <dbReference type="EMBL" id="PKB32544.1"/>
    </source>
</evidence>
<dbReference type="Proteomes" id="UP000232453">
    <property type="component" value="Unassembled WGS sequence"/>
</dbReference>
<dbReference type="AlphaFoldDB" id="A0AA44ZR78"/>
<dbReference type="SUPFAM" id="SSF55729">
    <property type="entry name" value="Acyl-CoA N-acyltransferases (Nat)"/>
    <property type="match status" value="1"/>
</dbReference>
<dbReference type="RefSeq" id="WP_100879690.1">
    <property type="nucleotide sequence ID" value="NZ_PHUJ01000003.1"/>
</dbReference>
<sequence>MVGFMLDELAGRRVALRHRIAPEGAPGPGLTDAVGELEPDGPDAVVVHTRSGPVRVRRDAVVAVREVPPAPARRASRAAVDRLERVRAAAWPAPVVEELGGWLLRAAGGWTRRANSALALGDPGMPVERALERVREFAGRHGIAPTVQAPVDAPWSNRVAEAGWVRAEDPGTCTVLVTRAASDGPAPQWPATPGPDWWAAQGEPEPGPGAPAWAVLTGVLRPGEQSGATGTDRVEVGFGTLTDAVGTPVASVRAAVVDSHVYVSRLWVVPAARRGGLAARLTGQALSWGAAHGARHGMLDVADDNTAALALYRATGWTDHHRYHYLVPPDAV</sequence>
<dbReference type="InterPro" id="IPR056935">
    <property type="entry name" value="Rv0428c-like_C"/>
</dbReference>
<dbReference type="PANTHER" id="PTHR43877">
    <property type="entry name" value="AMINOALKYLPHOSPHONATE N-ACETYLTRANSFERASE-RELATED-RELATED"/>
    <property type="match status" value="1"/>
</dbReference>
<dbReference type="CDD" id="cd04301">
    <property type="entry name" value="NAT_SF"/>
    <property type="match status" value="1"/>
</dbReference>
<dbReference type="EMBL" id="PHUJ01000003">
    <property type="protein sequence ID" value="PKB32544.1"/>
    <property type="molecule type" value="Genomic_DNA"/>
</dbReference>
<dbReference type="GO" id="GO:0016747">
    <property type="term" value="F:acyltransferase activity, transferring groups other than amino-acyl groups"/>
    <property type="evidence" value="ECO:0007669"/>
    <property type="project" value="InterPro"/>
</dbReference>
<dbReference type="Pfam" id="PF24553">
    <property type="entry name" value="Rv0428c_C"/>
    <property type="match status" value="1"/>
</dbReference>